<proteinExistence type="predicted"/>
<comment type="caution">
    <text evidence="1">The sequence shown here is derived from an EMBL/GenBank/DDBJ whole genome shotgun (WGS) entry which is preliminary data.</text>
</comment>
<dbReference type="Proteomes" id="UP000663802">
    <property type="component" value="Unassembled WGS sequence"/>
</dbReference>
<evidence type="ECO:0000313" key="2">
    <source>
        <dbReference type="Proteomes" id="UP000663802"/>
    </source>
</evidence>
<protein>
    <submittedName>
        <fullName evidence="1">Uncharacterized protein</fullName>
    </submittedName>
</protein>
<dbReference type="EMBL" id="BMBA01000001">
    <property type="protein sequence ID" value="GFZ30887.1"/>
    <property type="molecule type" value="Genomic_DNA"/>
</dbReference>
<accession>A0ABQ1E7X8</accession>
<name>A0ABQ1E7X8_9CLOT</name>
<keyword evidence="2" id="KW-1185">Reference proteome</keyword>
<evidence type="ECO:0000313" key="1">
    <source>
        <dbReference type="EMBL" id="GFZ30887.1"/>
    </source>
</evidence>
<organism evidence="1 2">
    <name type="scientific">Clostridium zeae</name>
    <dbReference type="NCBI Taxonomy" id="2759022"/>
    <lineage>
        <taxon>Bacteria</taxon>
        <taxon>Bacillati</taxon>
        <taxon>Bacillota</taxon>
        <taxon>Clostridia</taxon>
        <taxon>Eubacteriales</taxon>
        <taxon>Clostridiaceae</taxon>
        <taxon>Clostridium</taxon>
    </lineage>
</organism>
<sequence>MRDKSVSRVLYLTIIYLGPTLPRGSSDTPRGGTGNPIMPLYSILLQVGFTEP</sequence>
<reference evidence="1 2" key="1">
    <citation type="journal article" date="2021" name="Int. J. Syst. Evol. Microbiol.">
        <title>Clostridium zeae sp. nov., isolated from corn silage.</title>
        <authorList>
            <person name="Kobayashi H."/>
            <person name="Tanizawa Y."/>
            <person name="Yagura M."/>
            <person name="Sakamoto M."/>
            <person name="Ohkuma M."/>
            <person name="Tohno M."/>
        </authorList>
    </citation>
    <scope>NUCLEOTIDE SEQUENCE [LARGE SCALE GENOMIC DNA]</scope>
    <source>
        <strain evidence="1 2">CSC2</strain>
    </source>
</reference>
<gene>
    <name evidence="1" type="ORF">CSC2_14130</name>
</gene>